<keyword evidence="1" id="KW-0472">Membrane</keyword>
<protein>
    <submittedName>
        <fullName evidence="2">Uncharacterized protein</fullName>
    </submittedName>
</protein>
<keyword evidence="1" id="KW-0812">Transmembrane</keyword>
<dbReference type="AlphaFoldDB" id="A0A699JN47"/>
<sequence length="298" mass="32472">MVRFFCHTRKVHGWILSLCSASSRGISVMSSGVHANTSLLERRSSQSFSLSVFGRLATIVIVWSECASLITTCFTSSVPLALSGWHLFQNIASSINIDLVDLRCSYIRRYNKQVVTSVMFWDWVVFGECNPGKRYPSLFWVCSCDSNHVYLVFWLCINACFFIPFYLDVAYVFQPGRLGVLAVVVSLGSFGQYLVRSLLLTGVNILGEGRNMDLPSEVVSISEGDFISANLHHAGSGSLCTSIVPTKTVKWSSGSVVPSYSVLLGPPASLVTVVGSTSGSPGFLVAPVLGFEVDPLRL</sequence>
<accession>A0A699JN47</accession>
<gene>
    <name evidence="2" type="ORF">Tci_619982</name>
</gene>
<evidence type="ECO:0000313" key="2">
    <source>
        <dbReference type="EMBL" id="GFA48010.1"/>
    </source>
</evidence>
<feature type="transmembrane region" description="Helical" evidence="1">
    <location>
        <begin position="148"/>
        <end position="166"/>
    </location>
</feature>
<name>A0A699JN47_TANCI</name>
<comment type="caution">
    <text evidence="2">The sequence shown here is derived from an EMBL/GenBank/DDBJ whole genome shotgun (WGS) entry which is preliminary data.</text>
</comment>
<proteinExistence type="predicted"/>
<feature type="transmembrane region" description="Helical" evidence="1">
    <location>
        <begin position="178"/>
        <end position="195"/>
    </location>
</feature>
<evidence type="ECO:0000256" key="1">
    <source>
        <dbReference type="SAM" id="Phobius"/>
    </source>
</evidence>
<organism evidence="2">
    <name type="scientific">Tanacetum cinerariifolium</name>
    <name type="common">Dalmatian daisy</name>
    <name type="synonym">Chrysanthemum cinerariifolium</name>
    <dbReference type="NCBI Taxonomy" id="118510"/>
    <lineage>
        <taxon>Eukaryota</taxon>
        <taxon>Viridiplantae</taxon>
        <taxon>Streptophyta</taxon>
        <taxon>Embryophyta</taxon>
        <taxon>Tracheophyta</taxon>
        <taxon>Spermatophyta</taxon>
        <taxon>Magnoliopsida</taxon>
        <taxon>eudicotyledons</taxon>
        <taxon>Gunneridae</taxon>
        <taxon>Pentapetalae</taxon>
        <taxon>asterids</taxon>
        <taxon>campanulids</taxon>
        <taxon>Asterales</taxon>
        <taxon>Asteraceae</taxon>
        <taxon>Asteroideae</taxon>
        <taxon>Anthemideae</taxon>
        <taxon>Anthemidinae</taxon>
        <taxon>Tanacetum</taxon>
    </lineage>
</organism>
<reference evidence="2" key="1">
    <citation type="journal article" date="2019" name="Sci. Rep.">
        <title>Draft genome of Tanacetum cinerariifolium, the natural source of mosquito coil.</title>
        <authorList>
            <person name="Yamashiro T."/>
            <person name="Shiraishi A."/>
            <person name="Satake H."/>
            <person name="Nakayama K."/>
        </authorList>
    </citation>
    <scope>NUCLEOTIDE SEQUENCE</scope>
</reference>
<keyword evidence="1" id="KW-1133">Transmembrane helix</keyword>
<dbReference type="EMBL" id="BKCJ010431394">
    <property type="protein sequence ID" value="GFA48010.1"/>
    <property type="molecule type" value="Genomic_DNA"/>
</dbReference>